<evidence type="ECO:0000256" key="8">
    <source>
        <dbReference type="PROSITE-ProRule" id="PRU01360"/>
    </source>
</evidence>
<dbReference type="Gene3D" id="2.170.130.10">
    <property type="entry name" value="TonB-dependent receptor, plug domain"/>
    <property type="match status" value="1"/>
</dbReference>
<dbReference type="Gene3D" id="2.40.170.20">
    <property type="entry name" value="TonB-dependent receptor, beta-barrel domain"/>
    <property type="match status" value="1"/>
</dbReference>
<dbReference type="EMBL" id="VOXD01000072">
    <property type="protein sequence ID" value="TXF82107.1"/>
    <property type="molecule type" value="Genomic_DNA"/>
</dbReference>
<dbReference type="GO" id="GO:0015344">
    <property type="term" value="F:siderophore uptake transmembrane transporter activity"/>
    <property type="evidence" value="ECO:0007669"/>
    <property type="project" value="TreeGrafter"/>
</dbReference>
<organism evidence="10 11">
    <name type="scientific">Neolewinella aurantiaca</name>
    <dbReference type="NCBI Taxonomy" id="2602767"/>
    <lineage>
        <taxon>Bacteria</taxon>
        <taxon>Pseudomonadati</taxon>
        <taxon>Bacteroidota</taxon>
        <taxon>Saprospiria</taxon>
        <taxon>Saprospirales</taxon>
        <taxon>Lewinellaceae</taxon>
        <taxon>Neolewinella</taxon>
    </lineage>
</organism>
<reference evidence="10 11" key="1">
    <citation type="submission" date="2019-08" db="EMBL/GenBank/DDBJ databases">
        <title>Lewinella sp. strain SSH13 Genome sequencing and assembly.</title>
        <authorList>
            <person name="Kim I."/>
        </authorList>
    </citation>
    <scope>NUCLEOTIDE SEQUENCE [LARGE SCALE GENOMIC DNA]</scope>
    <source>
        <strain evidence="10 11">SSH13</strain>
    </source>
</reference>
<sequence>MRAVFYLFTFISFYLFLVPCDVYAQEISGIVRSEISGEILEGASIYCLEYQTGSITNERGAYSIKCNSYDTTFTLVVSYVGHEQDTFTIKNCGSTVQDILLRGELSNLSVEVVGKYIDSEKATHNSTNRLTNQEILRIPALFGEADPIRAMQVMPGVQSGIEGQTGLFVRGGGNDQNLVLLDGLPVYKPDHIFGFFSTFDINAVEKVNLIKGGFPARFGGRLSSVVDVEMKTGRVDQSSRGFSLGPLITKAYISGGFGKITYHISGRRTLFDLLIAPFINSSTDNNLAFYFGDANIKLEYNISKNDRLVFSGYYGKDRYDQTRIQPQNTSSTVRTSQELLSWYNLLGNLRYDKVWSDRLTQNTYIGNTIYSYENGSAFSEENLLRRESSSLLYSADVAETMFRTSLTFKGKKNNILKVGVNSSYRRFIPGRFTIANSTTISGIEASQDTMFSRIASSNFDHNFYAEKILDIGEKISLNAGVRFGWLNGEHFKIQPRLSVETKINSKDELNISFASMRQNTHLLISGTLGLPRDIWIPANNDLPPQDSWQVALGVKRQLKPGLRVAIEAYYKSMNNVVNYRPGAGVTSSEDFSELVVKGKGEAYGLECFVEKSVGRFRGRLSNTLSWSWRTFSEINQGNPFPYRYDRRNNLYITGDYSVSPNKILLSAGFTYQTGNPITLLNDRVLPLNRELSIGSFLTFADVNGYRIPPTHRLDLGVSFQKIKNNYERVIAIGAYNVYARRNPYYVNVENERTLDGLRGQLVKVSLFRLVPSLSYTIKWH</sequence>
<dbReference type="PROSITE" id="PS52016">
    <property type="entry name" value="TONB_DEPENDENT_REC_3"/>
    <property type="match status" value="1"/>
</dbReference>
<dbReference type="InterPro" id="IPR039426">
    <property type="entry name" value="TonB-dep_rcpt-like"/>
</dbReference>
<dbReference type="SUPFAM" id="SSF49464">
    <property type="entry name" value="Carboxypeptidase regulatory domain-like"/>
    <property type="match status" value="1"/>
</dbReference>
<evidence type="ECO:0000256" key="1">
    <source>
        <dbReference type="ARBA" id="ARBA00004571"/>
    </source>
</evidence>
<dbReference type="SUPFAM" id="SSF56935">
    <property type="entry name" value="Porins"/>
    <property type="match status" value="1"/>
</dbReference>
<dbReference type="GO" id="GO:0009279">
    <property type="term" value="C:cell outer membrane"/>
    <property type="evidence" value="ECO:0007669"/>
    <property type="project" value="UniProtKB-SubCell"/>
</dbReference>
<dbReference type="AlphaFoldDB" id="A0A5C7EZW6"/>
<name>A0A5C7EZW6_9BACT</name>
<keyword evidence="11" id="KW-1185">Reference proteome</keyword>
<dbReference type="InterPro" id="IPR008969">
    <property type="entry name" value="CarboxyPept-like_regulatory"/>
</dbReference>
<comment type="similarity">
    <text evidence="8">Belongs to the TonB-dependent receptor family.</text>
</comment>
<evidence type="ECO:0000256" key="3">
    <source>
        <dbReference type="ARBA" id="ARBA00022452"/>
    </source>
</evidence>
<keyword evidence="5" id="KW-0732">Signal</keyword>
<dbReference type="InterPro" id="IPR036942">
    <property type="entry name" value="Beta-barrel_TonB_sf"/>
</dbReference>
<evidence type="ECO:0000256" key="2">
    <source>
        <dbReference type="ARBA" id="ARBA00022448"/>
    </source>
</evidence>
<comment type="caution">
    <text evidence="10">The sequence shown here is derived from an EMBL/GenBank/DDBJ whole genome shotgun (WGS) entry which is preliminary data.</text>
</comment>
<dbReference type="Pfam" id="PF07715">
    <property type="entry name" value="Plug"/>
    <property type="match status" value="1"/>
</dbReference>
<dbReference type="PANTHER" id="PTHR30069:SF29">
    <property type="entry name" value="HEMOGLOBIN AND HEMOGLOBIN-HAPTOGLOBIN-BINDING PROTEIN 1-RELATED"/>
    <property type="match status" value="1"/>
</dbReference>
<dbReference type="GO" id="GO:0044718">
    <property type="term" value="P:siderophore transmembrane transport"/>
    <property type="evidence" value="ECO:0007669"/>
    <property type="project" value="TreeGrafter"/>
</dbReference>
<dbReference type="InterPro" id="IPR012910">
    <property type="entry name" value="Plug_dom"/>
</dbReference>
<keyword evidence="7 8" id="KW-0998">Cell outer membrane</keyword>
<evidence type="ECO:0000256" key="4">
    <source>
        <dbReference type="ARBA" id="ARBA00022692"/>
    </source>
</evidence>
<evidence type="ECO:0000256" key="7">
    <source>
        <dbReference type="ARBA" id="ARBA00023237"/>
    </source>
</evidence>
<gene>
    <name evidence="10" type="ORF">FUA23_21885</name>
</gene>
<evidence type="ECO:0000313" key="10">
    <source>
        <dbReference type="EMBL" id="TXF82107.1"/>
    </source>
</evidence>
<keyword evidence="4 8" id="KW-0812">Transmembrane</keyword>
<dbReference type="Gene3D" id="2.60.40.1120">
    <property type="entry name" value="Carboxypeptidase-like, regulatory domain"/>
    <property type="match status" value="1"/>
</dbReference>
<dbReference type="PANTHER" id="PTHR30069">
    <property type="entry name" value="TONB-DEPENDENT OUTER MEMBRANE RECEPTOR"/>
    <property type="match status" value="1"/>
</dbReference>
<evidence type="ECO:0000313" key="11">
    <source>
        <dbReference type="Proteomes" id="UP000321907"/>
    </source>
</evidence>
<feature type="domain" description="TonB-dependent receptor plug" evidence="9">
    <location>
        <begin position="143"/>
        <end position="221"/>
    </location>
</feature>
<proteinExistence type="inferred from homology"/>
<dbReference type="RefSeq" id="WP_147932914.1">
    <property type="nucleotide sequence ID" value="NZ_VOXD01000072.1"/>
</dbReference>
<keyword evidence="2 8" id="KW-0813">Transport</keyword>
<evidence type="ECO:0000256" key="5">
    <source>
        <dbReference type="ARBA" id="ARBA00022729"/>
    </source>
</evidence>
<dbReference type="OrthoDB" id="9803050at2"/>
<dbReference type="Proteomes" id="UP000321907">
    <property type="component" value="Unassembled WGS sequence"/>
</dbReference>
<evidence type="ECO:0000256" key="6">
    <source>
        <dbReference type="ARBA" id="ARBA00023136"/>
    </source>
</evidence>
<dbReference type="Pfam" id="PF13715">
    <property type="entry name" value="CarbopepD_reg_2"/>
    <property type="match status" value="1"/>
</dbReference>
<keyword evidence="10" id="KW-0675">Receptor</keyword>
<dbReference type="InterPro" id="IPR037066">
    <property type="entry name" value="Plug_dom_sf"/>
</dbReference>
<evidence type="ECO:0000259" key="9">
    <source>
        <dbReference type="Pfam" id="PF07715"/>
    </source>
</evidence>
<comment type="subcellular location">
    <subcellularLocation>
        <location evidence="1 8">Cell outer membrane</location>
        <topology evidence="1 8">Multi-pass membrane protein</topology>
    </subcellularLocation>
</comment>
<accession>A0A5C7EZW6</accession>
<keyword evidence="6 8" id="KW-0472">Membrane</keyword>
<keyword evidence="3 8" id="KW-1134">Transmembrane beta strand</keyword>
<protein>
    <submittedName>
        <fullName evidence="10">TonB-dependent receptor</fullName>
    </submittedName>
</protein>